<evidence type="ECO:0000256" key="5">
    <source>
        <dbReference type="ARBA" id="ARBA00022825"/>
    </source>
</evidence>
<gene>
    <name evidence="9" type="ORF">SAMN06265350_10688</name>
</gene>
<dbReference type="NCBIfam" id="TIGR00706">
    <property type="entry name" value="SppA_dom"/>
    <property type="match status" value="1"/>
</dbReference>
<evidence type="ECO:0000256" key="7">
    <source>
        <dbReference type="PIRSR" id="PIRSR001217-1"/>
    </source>
</evidence>
<keyword evidence="5" id="KW-0720">Serine protease</keyword>
<dbReference type="SUPFAM" id="SSF52096">
    <property type="entry name" value="ClpP/crotonase"/>
    <property type="match status" value="2"/>
</dbReference>
<dbReference type="NCBIfam" id="TIGR00705">
    <property type="entry name" value="SppA_67K"/>
    <property type="match status" value="1"/>
</dbReference>
<comment type="subcellular location">
    <subcellularLocation>
        <location evidence="1">Membrane</location>
    </subcellularLocation>
</comment>
<comment type="similarity">
    <text evidence="2">Belongs to the peptidase S49 family.</text>
</comment>
<keyword evidence="10" id="KW-1185">Reference proteome</keyword>
<dbReference type="GO" id="GO:0006465">
    <property type="term" value="P:signal peptide processing"/>
    <property type="evidence" value="ECO:0007669"/>
    <property type="project" value="InterPro"/>
</dbReference>
<dbReference type="PANTHER" id="PTHR33209:SF1">
    <property type="entry name" value="PEPTIDASE S49 DOMAIN-CONTAINING PROTEIN"/>
    <property type="match status" value="1"/>
</dbReference>
<feature type="domain" description="Peptidase S49" evidence="8">
    <location>
        <begin position="127"/>
        <end position="278"/>
    </location>
</feature>
<dbReference type="PANTHER" id="PTHR33209">
    <property type="entry name" value="PROTEASE 4"/>
    <property type="match status" value="1"/>
</dbReference>
<dbReference type="OrthoDB" id="9764363at2"/>
<name>A0A521D904_9SPHI</name>
<sequence length="591" mass="65152">MAQFFKFVFASMLGTFLTLVIASILLFAIIVGIVGSANSEKPVKISENSILSINLDYPVYERTPADPFSDYHYDGFQSNNGLGLNDILESIKKAKTDAKIKGIYLNLTGVQTGFANTEEIRNALIDFKKSGKFVIAYSEVYSQKAYYLATVANKIYLYPQGALEFKGFASENMFFKGALEKLEIEPQVIRVGTYKSFVEPFVLDKMSEANRMQVTDFLGSLYSHFLTKIGEAREIPKDSLFNIANRLQIQQPEDALNYKMVDALKYEDEVLADLRTKTNTAIDEDLSFIPIKKYKNVASSLSTESSSTNRIAMVYASGDINSGEGDDHNIGSERLSKAIREAREDKHIKAIVLRVNSPGGSALASDVIWREVMLAKKAKPVVVSMGDVAASGGYYISCAADKIFAQPNTITGSIGVFGIIPNAQKFFNNKLGITFDVVKTGEYADMGGISHPLSESEKLIIQNGVNRTYDIFISRVAAGRKKTKVEVDSIGQGRVWTGREALKNGLVDNLGGVNDAVKEAAALAKIKDYKIVNYPSQKSILDSFLGGLSGTIKSYFVEKELGDNYKIYEKLKKITTLSGIQARMPYELSIQ</sequence>
<evidence type="ECO:0000313" key="9">
    <source>
        <dbReference type="EMBL" id="SMO68196.1"/>
    </source>
</evidence>
<dbReference type="GO" id="GO:0008236">
    <property type="term" value="F:serine-type peptidase activity"/>
    <property type="evidence" value="ECO:0007669"/>
    <property type="project" value="UniProtKB-KW"/>
</dbReference>
<accession>A0A521D904</accession>
<organism evidence="9 10">
    <name type="scientific">Solitalea koreensis</name>
    <dbReference type="NCBI Taxonomy" id="543615"/>
    <lineage>
        <taxon>Bacteria</taxon>
        <taxon>Pseudomonadati</taxon>
        <taxon>Bacteroidota</taxon>
        <taxon>Sphingobacteriia</taxon>
        <taxon>Sphingobacteriales</taxon>
        <taxon>Sphingobacteriaceae</taxon>
        <taxon>Solitalea</taxon>
    </lineage>
</organism>
<evidence type="ECO:0000256" key="1">
    <source>
        <dbReference type="ARBA" id="ARBA00004370"/>
    </source>
</evidence>
<dbReference type="Pfam" id="PF01343">
    <property type="entry name" value="Peptidase_S49"/>
    <property type="match status" value="2"/>
</dbReference>
<dbReference type="InterPro" id="IPR047217">
    <property type="entry name" value="S49_SppA_67K_type_N"/>
</dbReference>
<dbReference type="InterPro" id="IPR004635">
    <property type="entry name" value="Pept_S49_SppA"/>
</dbReference>
<dbReference type="InterPro" id="IPR002142">
    <property type="entry name" value="Peptidase_S49"/>
</dbReference>
<evidence type="ECO:0000256" key="2">
    <source>
        <dbReference type="ARBA" id="ARBA00008683"/>
    </source>
</evidence>
<dbReference type="Gene3D" id="3.90.226.10">
    <property type="entry name" value="2-enoyl-CoA Hydratase, Chain A, domain 1"/>
    <property type="match status" value="3"/>
</dbReference>
<evidence type="ECO:0000313" key="10">
    <source>
        <dbReference type="Proteomes" id="UP000315971"/>
    </source>
</evidence>
<dbReference type="InterPro" id="IPR047272">
    <property type="entry name" value="S49_SppA_C"/>
</dbReference>
<dbReference type="CDD" id="cd07018">
    <property type="entry name" value="S49_SppA_67K_type"/>
    <property type="match status" value="1"/>
</dbReference>
<proteinExistence type="inferred from homology"/>
<dbReference type="GO" id="GO:0016020">
    <property type="term" value="C:membrane"/>
    <property type="evidence" value="ECO:0007669"/>
    <property type="project" value="UniProtKB-SubCell"/>
</dbReference>
<evidence type="ECO:0000256" key="4">
    <source>
        <dbReference type="ARBA" id="ARBA00022801"/>
    </source>
</evidence>
<dbReference type="InterPro" id="IPR004634">
    <property type="entry name" value="Pept_S49_pIV"/>
</dbReference>
<reference evidence="9 10" key="1">
    <citation type="submission" date="2017-05" db="EMBL/GenBank/DDBJ databases">
        <authorList>
            <person name="Varghese N."/>
            <person name="Submissions S."/>
        </authorList>
    </citation>
    <scope>NUCLEOTIDE SEQUENCE [LARGE SCALE GENOMIC DNA]</scope>
    <source>
        <strain evidence="9 10">DSM 21342</strain>
    </source>
</reference>
<evidence type="ECO:0000259" key="8">
    <source>
        <dbReference type="Pfam" id="PF01343"/>
    </source>
</evidence>
<keyword evidence="6" id="KW-0472">Membrane</keyword>
<feature type="active site" description="Nucleophile" evidence="7">
    <location>
        <position position="391"/>
    </location>
</feature>
<dbReference type="PIRSF" id="PIRSF001217">
    <property type="entry name" value="Protease_4_SppA"/>
    <property type="match status" value="1"/>
</dbReference>
<dbReference type="InterPro" id="IPR029045">
    <property type="entry name" value="ClpP/crotonase-like_dom_sf"/>
</dbReference>
<dbReference type="AlphaFoldDB" id="A0A521D904"/>
<feature type="domain" description="Peptidase S49" evidence="8">
    <location>
        <begin position="376"/>
        <end position="527"/>
    </location>
</feature>
<dbReference type="Proteomes" id="UP000315971">
    <property type="component" value="Unassembled WGS sequence"/>
</dbReference>
<evidence type="ECO:0000256" key="3">
    <source>
        <dbReference type="ARBA" id="ARBA00022670"/>
    </source>
</evidence>
<keyword evidence="3 9" id="KW-0645">Protease</keyword>
<feature type="active site" description="Proton donor/acceptor" evidence="7">
    <location>
        <position position="195"/>
    </location>
</feature>
<dbReference type="RefSeq" id="WP_142604035.1">
    <property type="nucleotide sequence ID" value="NZ_FXSZ01000006.1"/>
</dbReference>
<protein>
    <submittedName>
        <fullName evidence="9">Protease-4</fullName>
    </submittedName>
</protein>
<evidence type="ECO:0000256" key="6">
    <source>
        <dbReference type="ARBA" id="ARBA00023136"/>
    </source>
</evidence>
<dbReference type="Gene3D" id="6.20.330.10">
    <property type="match status" value="1"/>
</dbReference>
<dbReference type="EMBL" id="FXSZ01000006">
    <property type="protein sequence ID" value="SMO68196.1"/>
    <property type="molecule type" value="Genomic_DNA"/>
</dbReference>
<dbReference type="CDD" id="cd07023">
    <property type="entry name" value="S49_Sppa_N_C"/>
    <property type="match status" value="1"/>
</dbReference>
<keyword evidence="4" id="KW-0378">Hydrolase</keyword>